<evidence type="ECO:0000256" key="4">
    <source>
        <dbReference type="ARBA" id="ARBA00022989"/>
    </source>
</evidence>
<dbReference type="GO" id="GO:0042910">
    <property type="term" value="F:xenobiotic transmembrane transporter activity"/>
    <property type="evidence" value="ECO:0007669"/>
    <property type="project" value="InterPro"/>
</dbReference>
<feature type="compositionally biased region" description="Polar residues" evidence="7">
    <location>
        <begin position="1"/>
        <end position="19"/>
    </location>
</feature>
<feature type="transmembrane region" description="Helical" evidence="6">
    <location>
        <begin position="418"/>
        <end position="440"/>
    </location>
</feature>
<protein>
    <recommendedName>
        <fullName evidence="6">Protein DETOXIFICATION</fullName>
    </recommendedName>
    <alternativeName>
        <fullName evidence="6">Multidrug and toxic compound extrusion protein</fullName>
    </alternativeName>
</protein>
<dbReference type="AlphaFoldDB" id="A0AAN7K1D9"/>
<comment type="similarity">
    <text evidence="2 6">Belongs to the multi antimicrobial extrusion (MATE) (TC 2.A.66.1) family.</text>
</comment>
<keyword evidence="3 6" id="KW-0812">Transmembrane</keyword>
<comment type="caution">
    <text evidence="8">The sequence shown here is derived from an EMBL/GenBank/DDBJ whole genome shotgun (WGS) entry which is preliminary data.</text>
</comment>
<feature type="transmembrane region" description="Helical" evidence="6">
    <location>
        <begin position="378"/>
        <end position="398"/>
    </location>
</feature>
<feature type="transmembrane region" description="Helical" evidence="6">
    <location>
        <begin position="312"/>
        <end position="331"/>
    </location>
</feature>
<feature type="transmembrane region" description="Helical" evidence="6">
    <location>
        <begin position="286"/>
        <end position="305"/>
    </location>
</feature>
<feature type="transmembrane region" description="Helical" evidence="6">
    <location>
        <begin position="553"/>
        <end position="573"/>
    </location>
</feature>
<evidence type="ECO:0000256" key="5">
    <source>
        <dbReference type="ARBA" id="ARBA00023136"/>
    </source>
</evidence>
<feature type="transmembrane region" description="Helical" evidence="6">
    <location>
        <begin position="461"/>
        <end position="481"/>
    </location>
</feature>
<keyword evidence="5 6" id="KW-0472">Membrane</keyword>
<gene>
    <name evidence="8" type="ORF">SAY87_007288</name>
</gene>
<dbReference type="PANTHER" id="PTHR42893">
    <property type="entry name" value="PROTEIN DETOXIFICATION 44, CHLOROPLASTIC-RELATED"/>
    <property type="match status" value="1"/>
</dbReference>
<dbReference type="GO" id="GO:0015297">
    <property type="term" value="F:antiporter activity"/>
    <property type="evidence" value="ECO:0007669"/>
    <property type="project" value="InterPro"/>
</dbReference>
<keyword evidence="9" id="KW-1185">Reference proteome</keyword>
<evidence type="ECO:0000313" key="8">
    <source>
        <dbReference type="EMBL" id="KAK4757161.1"/>
    </source>
</evidence>
<reference evidence="8 9" key="1">
    <citation type="journal article" date="2023" name="Hortic Res">
        <title>Pangenome of water caltrop reveals structural variations and asymmetric subgenome divergence after allopolyploidization.</title>
        <authorList>
            <person name="Zhang X."/>
            <person name="Chen Y."/>
            <person name="Wang L."/>
            <person name="Yuan Y."/>
            <person name="Fang M."/>
            <person name="Shi L."/>
            <person name="Lu R."/>
            <person name="Comes H.P."/>
            <person name="Ma Y."/>
            <person name="Chen Y."/>
            <person name="Huang G."/>
            <person name="Zhou Y."/>
            <person name="Zheng Z."/>
            <person name="Qiu Y."/>
        </authorList>
    </citation>
    <scope>NUCLEOTIDE SEQUENCE [LARGE SCALE GENOMIC DNA]</scope>
    <source>
        <tissue evidence="8">Roots</tissue>
    </source>
</reference>
<accession>A0AAN7K1D9</accession>
<evidence type="ECO:0000256" key="6">
    <source>
        <dbReference type="RuleBase" id="RU004914"/>
    </source>
</evidence>
<dbReference type="InterPro" id="IPR002528">
    <property type="entry name" value="MATE_fam"/>
</dbReference>
<evidence type="ECO:0000256" key="2">
    <source>
        <dbReference type="ARBA" id="ARBA00010199"/>
    </source>
</evidence>
<comment type="subcellular location">
    <subcellularLocation>
        <location evidence="1">Membrane</location>
        <topology evidence="1">Multi-pass membrane protein</topology>
    </subcellularLocation>
</comment>
<dbReference type="Proteomes" id="UP001345219">
    <property type="component" value="Chromosome 6"/>
</dbReference>
<dbReference type="PANTHER" id="PTHR42893:SF45">
    <property type="entry name" value="PROTEIN DETOXIFICATION 45, CHLOROPLASTIC"/>
    <property type="match status" value="1"/>
</dbReference>
<dbReference type="Pfam" id="PF01554">
    <property type="entry name" value="MatE"/>
    <property type="match status" value="2"/>
</dbReference>
<evidence type="ECO:0000256" key="7">
    <source>
        <dbReference type="SAM" id="MobiDB-lite"/>
    </source>
</evidence>
<dbReference type="GO" id="GO:0016020">
    <property type="term" value="C:membrane"/>
    <property type="evidence" value="ECO:0007669"/>
    <property type="project" value="UniProtKB-SubCell"/>
</dbReference>
<evidence type="ECO:0000256" key="1">
    <source>
        <dbReference type="ARBA" id="ARBA00004141"/>
    </source>
</evidence>
<feature type="region of interest" description="Disordered" evidence="7">
    <location>
        <begin position="1"/>
        <end position="46"/>
    </location>
</feature>
<name>A0AAN7K1D9_9MYRT</name>
<feature type="compositionally biased region" description="Basic residues" evidence="7">
    <location>
        <begin position="20"/>
        <end position="31"/>
    </location>
</feature>
<feature type="transmembrane region" description="Helical" evidence="6">
    <location>
        <begin position="337"/>
        <end position="357"/>
    </location>
</feature>
<dbReference type="NCBIfam" id="TIGR00797">
    <property type="entry name" value="matE"/>
    <property type="match status" value="1"/>
</dbReference>
<dbReference type="GO" id="GO:0009507">
    <property type="term" value="C:chloroplast"/>
    <property type="evidence" value="ECO:0007669"/>
    <property type="project" value="TreeGrafter"/>
</dbReference>
<dbReference type="EMBL" id="JAXIOK010000013">
    <property type="protein sequence ID" value="KAK4757161.1"/>
    <property type="molecule type" value="Genomic_DNA"/>
</dbReference>
<proteinExistence type="inferred from homology"/>
<dbReference type="InterPro" id="IPR044644">
    <property type="entry name" value="DinF-like"/>
</dbReference>
<comment type="caution">
    <text evidence="6">Lacks conserved residue(s) required for the propagation of feature annotation.</text>
</comment>
<keyword evidence="4 6" id="KW-1133">Transmembrane helix</keyword>
<feature type="transmembrane region" description="Helical" evidence="6">
    <location>
        <begin position="526"/>
        <end position="547"/>
    </location>
</feature>
<dbReference type="CDD" id="cd13136">
    <property type="entry name" value="MATE_DinF_like"/>
    <property type="match status" value="1"/>
</dbReference>
<sequence>MHASQVSGTGISIGLSNRVNQRKRATGRRRSTLSDHSSSEVGEVSPLTVQKISHSSENGKVFSAVAFRRRANFPVAWNNLSSDYGAGFSNVDEFLDSDTVETDLVTKTDYGGFGSEAEAPESIPIPTGQIQALDVRTELIMLSLPAVVGQAIDPLAQLMETAYIGRLGAVELGSAGVSMSIFNIISKLFNIPLLSVATSFVAEDFSKHTSKISNSEKGLGESSNGKPVFERKQLSSVSTAMLLAVGIGIFEAVALYFGSGQFLSLMGLSTESSMRAPAQRFLSQRALGAPAVVVSLALQGIFRGFKDTKTPVMCLGVGNVLAVFLFPILMYSLRLGVTGAALSTVISQYLVAILMIWHLNKRVILLPPKMGALQFGGYIKSGGFLLGRTLAILTTMTVGTSMAARQGPTAMAAHQICMQVWLAVSLLTDALAASAQALIASSMSKGDYKTVKVVTSFVLKIGLITGVSLAGILGFSFSSLATLFTRDAAVLEIVRSGVLFVSASQPLNALAYIFDGLHYGVSDFPYAACSMMVVGAISSTFLLYIPSMIGLPGVWLGLTLIMGLRTAAGFFRLSSKTGPWWFMHQDQQPFQVAG</sequence>
<organism evidence="8 9">
    <name type="scientific">Trapa incisa</name>
    <dbReference type="NCBI Taxonomy" id="236973"/>
    <lineage>
        <taxon>Eukaryota</taxon>
        <taxon>Viridiplantae</taxon>
        <taxon>Streptophyta</taxon>
        <taxon>Embryophyta</taxon>
        <taxon>Tracheophyta</taxon>
        <taxon>Spermatophyta</taxon>
        <taxon>Magnoliopsida</taxon>
        <taxon>eudicotyledons</taxon>
        <taxon>Gunneridae</taxon>
        <taxon>Pentapetalae</taxon>
        <taxon>rosids</taxon>
        <taxon>malvids</taxon>
        <taxon>Myrtales</taxon>
        <taxon>Lythraceae</taxon>
        <taxon>Trapa</taxon>
    </lineage>
</organism>
<feature type="transmembrane region" description="Helical" evidence="6">
    <location>
        <begin position="240"/>
        <end position="266"/>
    </location>
</feature>
<evidence type="ECO:0000313" key="9">
    <source>
        <dbReference type="Proteomes" id="UP001345219"/>
    </source>
</evidence>
<evidence type="ECO:0000256" key="3">
    <source>
        <dbReference type="ARBA" id="ARBA00022692"/>
    </source>
</evidence>